<feature type="signal peptide" evidence="1">
    <location>
        <begin position="1"/>
        <end position="24"/>
    </location>
</feature>
<evidence type="ECO:0000313" key="3">
    <source>
        <dbReference type="WBParaSite" id="ACRNAN_scaffold5190.g15906.t1"/>
    </source>
</evidence>
<sequence>MRSSRHVVFMVISVLVFFIHESNGIKCYETNTAGQSILDDCSSKYAPYITTQCLNLTQPSGSSVRICAVDKDFYDHGKRINLAELCRQIGNRCVTSGGIEACCCNSDGCNGGKTWIDSFDENWIYGEEKRKKQFYEHAYSGATKLVHCVWLISMSVVVYFH</sequence>
<organism evidence="2 3">
    <name type="scientific">Acrobeloides nanus</name>
    <dbReference type="NCBI Taxonomy" id="290746"/>
    <lineage>
        <taxon>Eukaryota</taxon>
        <taxon>Metazoa</taxon>
        <taxon>Ecdysozoa</taxon>
        <taxon>Nematoda</taxon>
        <taxon>Chromadorea</taxon>
        <taxon>Rhabditida</taxon>
        <taxon>Tylenchina</taxon>
        <taxon>Cephalobomorpha</taxon>
        <taxon>Cephaloboidea</taxon>
        <taxon>Cephalobidae</taxon>
        <taxon>Acrobeloides</taxon>
    </lineage>
</organism>
<evidence type="ECO:0000256" key="1">
    <source>
        <dbReference type="SAM" id="SignalP"/>
    </source>
</evidence>
<name>A0A914E127_9BILA</name>
<keyword evidence="1" id="KW-0732">Signal</keyword>
<reference evidence="3" key="1">
    <citation type="submission" date="2022-11" db="UniProtKB">
        <authorList>
            <consortium name="WormBaseParasite"/>
        </authorList>
    </citation>
    <scope>IDENTIFICATION</scope>
</reference>
<evidence type="ECO:0000313" key="2">
    <source>
        <dbReference type="Proteomes" id="UP000887540"/>
    </source>
</evidence>
<feature type="chain" id="PRO_5038137951" evidence="1">
    <location>
        <begin position="25"/>
        <end position="161"/>
    </location>
</feature>
<dbReference type="AlphaFoldDB" id="A0A914E127"/>
<protein>
    <submittedName>
        <fullName evidence="3">Uncharacterized protein</fullName>
    </submittedName>
</protein>
<dbReference type="WBParaSite" id="ACRNAN_scaffold5190.g15906.t1">
    <property type="protein sequence ID" value="ACRNAN_scaffold5190.g15906.t1"/>
    <property type="gene ID" value="ACRNAN_scaffold5190.g15906"/>
</dbReference>
<dbReference type="Proteomes" id="UP000887540">
    <property type="component" value="Unplaced"/>
</dbReference>
<proteinExistence type="predicted"/>
<accession>A0A914E127</accession>
<keyword evidence="2" id="KW-1185">Reference proteome</keyword>